<feature type="region of interest" description="Disordered" evidence="9">
    <location>
        <begin position="516"/>
        <end position="568"/>
    </location>
</feature>
<accession>A0AAV1CRX5</accession>
<evidence type="ECO:0000313" key="12">
    <source>
        <dbReference type="Proteomes" id="UP001161247"/>
    </source>
</evidence>
<dbReference type="InterPro" id="IPR009057">
    <property type="entry name" value="Homeodomain-like_sf"/>
</dbReference>
<evidence type="ECO:0000256" key="1">
    <source>
        <dbReference type="ARBA" id="ARBA00004123"/>
    </source>
</evidence>
<dbReference type="SMART" id="SM00389">
    <property type="entry name" value="HOX"/>
    <property type="match status" value="1"/>
</dbReference>
<evidence type="ECO:0000256" key="7">
    <source>
        <dbReference type="ARBA" id="ARBA00023242"/>
    </source>
</evidence>
<dbReference type="InterPro" id="IPR001356">
    <property type="entry name" value="HD"/>
</dbReference>
<evidence type="ECO:0000313" key="11">
    <source>
        <dbReference type="EMBL" id="CAI9098320.1"/>
    </source>
</evidence>
<dbReference type="SUPFAM" id="SSF46689">
    <property type="entry name" value="Homeodomain-like"/>
    <property type="match status" value="1"/>
</dbReference>
<comment type="subcellular location">
    <subcellularLocation>
        <location evidence="1 8">Nucleus</location>
    </subcellularLocation>
</comment>
<keyword evidence="3" id="KW-0805">Transcription regulation</keyword>
<gene>
    <name evidence="11" type="ORF">OLC1_LOCUS8558</name>
</gene>
<dbReference type="GO" id="GO:0006355">
    <property type="term" value="P:regulation of DNA-templated transcription"/>
    <property type="evidence" value="ECO:0007669"/>
    <property type="project" value="InterPro"/>
</dbReference>
<dbReference type="AlphaFoldDB" id="A0AAV1CRX5"/>
<organism evidence="11 12">
    <name type="scientific">Oldenlandia corymbosa var. corymbosa</name>
    <dbReference type="NCBI Taxonomy" id="529605"/>
    <lineage>
        <taxon>Eukaryota</taxon>
        <taxon>Viridiplantae</taxon>
        <taxon>Streptophyta</taxon>
        <taxon>Embryophyta</taxon>
        <taxon>Tracheophyta</taxon>
        <taxon>Spermatophyta</taxon>
        <taxon>Magnoliopsida</taxon>
        <taxon>eudicotyledons</taxon>
        <taxon>Gunneridae</taxon>
        <taxon>Pentapetalae</taxon>
        <taxon>asterids</taxon>
        <taxon>lamiids</taxon>
        <taxon>Gentianales</taxon>
        <taxon>Rubiaceae</taxon>
        <taxon>Rubioideae</taxon>
        <taxon>Spermacoceae</taxon>
        <taxon>Hedyotis-Oldenlandia complex</taxon>
        <taxon>Oldenlandia</taxon>
    </lineage>
</organism>
<feature type="region of interest" description="Disordered" evidence="9">
    <location>
        <begin position="168"/>
        <end position="189"/>
    </location>
</feature>
<sequence length="676" mass="73888">MAEGRFFEPYHVPQQSRRDKLRVISSSSSSHNNQFPLQIQPCNSSAGLVSVFDPTLISSDLITCTSGPGLHHQNPDAKDEGSNLMGYNNIGGGLLIGASSSSSSATTNQLYMDPVSSVQLNPSPIQDISVGGNGNPFYYNPQTPSSLRFLEQSFHGGNEVMVFRPEPLSVGHPNNDHHTTNNSGCNNNKYGGQGLSLSLSSSHHSQVQQTSTLPLELNLHRYDSSSLYNSKVIGAFPGSGNNDGSNSNELLCSRSSVPLGPFTGYASILRGSGFLKPAQQLLEEICDVGRGVYAEKMVELTDDSVFLDPSLECFDGNDGNSRSCRNGVENENRKKKSRLISMLNEVYKRYKQYYQQMQAVISSFESVPGVRNAAPFASLALKAMSKHFRCLKEAITEQLHLMIESRGHIPNDKDRAPPGFENSGSGSHYPRAAQNSGVMEHHQPVWRPQRGLPERAVAVLRSWLFEHFLHPYPTDTDKILLAKQTGLSRNQVSNWFINARVRLWKPMVEEIHMLETRQADKGSQRGQVEKAGSEGQQQNDHHRNASSSSVPITSENASTLTKRCRDQLGSKRTHNELAMISSGNENVMNLCYQSSSPSFVTKAGGSGGVSLTLGLFQNNNNNNNLGLPDPYPMNAARRFGLEGSGEGYAAGGGVISQNRQFGREIVGGQLLHDFVG</sequence>
<evidence type="ECO:0000256" key="3">
    <source>
        <dbReference type="ARBA" id="ARBA00023015"/>
    </source>
</evidence>
<feature type="region of interest" description="Disordered" evidence="9">
    <location>
        <begin position="408"/>
        <end position="436"/>
    </location>
</feature>
<evidence type="ECO:0000256" key="4">
    <source>
        <dbReference type="ARBA" id="ARBA00023125"/>
    </source>
</evidence>
<dbReference type="FunFam" id="1.10.10.60:FF:000117">
    <property type="entry name" value="BEL1-like homeodomain protein 9"/>
    <property type="match status" value="1"/>
</dbReference>
<dbReference type="Gene3D" id="1.10.10.60">
    <property type="entry name" value="Homeodomain-like"/>
    <property type="match status" value="1"/>
</dbReference>
<dbReference type="Proteomes" id="UP001161247">
    <property type="component" value="Chromosome 3"/>
</dbReference>
<evidence type="ECO:0000256" key="8">
    <source>
        <dbReference type="PROSITE-ProRule" id="PRU00108"/>
    </source>
</evidence>
<proteinExistence type="inferred from homology"/>
<dbReference type="InterPro" id="IPR008422">
    <property type="entry name" value="KN_HD"/>
</dbReference>
<dbReference type="EMBL" id="OX459120">
    <property type="protein sequence ID" value="CAI9098320.1"/>
    <property type="molecule type" value="Genomic_DNA"/>
</dbReference>
<feature type="domain" description="Homeobox" evidence="10">
    <location>
        <begin position="443"/>
        <end position="506"/>
    </location>
</feature>
<feature type="compositionally biased region" description="Polar residues" evidence="9">
    <location>
        <begin position="545"/>
        <end position="561"/>
    </location>
</feature>
<name>A0AAV1CRX5_OLDCO</name>
<evidence type="ECO:0000256" key="6">
    <source>
        <dbReference type="ARBA" id="ARBA00023163"/>
    </source>
</evidence>
<dbReference type="GO" id="GO:0005634">
    <property type="term" value="C:nucleus"/>
    <property type="evidence" value="ECO:0007669"/>
    <property type="project" value="UniProtKB-SubCell"/>
</dbReference>
<keyword evidence="6" id="KW-0804">Transcription</keyword>
<feature type="compositionally biased region" description="Basic and acidic residues" evidence="9">
    <location>
        <begin position="516"/>
        <end position="532"/>
    </location>
</feature>
<dbReference type="Pfam" id="PF07526">
    <property type="entry name" value="POX"/>
    <property type="match status" value="1"/>
</dbReference>
<dbReference type="InterPro" id="IPR050224">
    <property type="entry name" value="TALE_homeobox"/>
</dbReference>
<keyword evidence="7 8" id="KW-0539">Nucleus</keyword>
<keyword evidence="5 8" id="KW-0371">Homeobox</keyword>
<evidence type="ECO:0000256" key="5">
    <source>
        <dbReference type="ARBA" id="ARBA00023155"/>
    </source>
</evidence>
<evidence type="ECO:0000256" key="2">
    <source>
        <dbReference type="ARBA" id="ARBA00006454"/>
    </source>
</evidence>
<dbReference type="PROSITE" id="PS50071">
    <property type="entry name" value="HOMEOBOX_2"/>
    <property type="match status" value="1"/>
</dbReference>
<keyword evidence="4 8" id="KW-0238">DNA-binding</keyword>
<dbReference type="CDD" id="cd00086">
    <property type="entry name" value="homeodomain"/>
    <property type="match status" value="1"/>
</dbReference>
<dbReference type="Pfam" id="PF05920">
    <property type="entry name" value="Homeobox_KN"/>
    <property type="match status" value="1"/>
</dbReference>
<dbReference type="GO" id="GO:0003677">
    <property type="term" value="F:DNA binding"/>
    <property type="evidence" value="ECO:0007669"/>
    <property type="project" value="UniProtKB-UniRule"/>
</dbReference>
<feature type="DNA-binding region" description="Homeobox" evidence="8">
    <location>
        <begin position="445"/>
        <end position="507"/>
    </location>
</feature>
<evidence type="ECO:0000259" key="10">
    <source>
        <dbReference type="PROSITE" id="PS50071"/>
    </source>
</evidence>
<evidence type="ECO:0000256" key="9">
    <source>
        <dbReference type="SAM" id="MobiDB-lite"/>
    </source>
</evidence>
<dbReference type="SMART" id="SM00574">
    <property type="entry name" value="POX"/>
    <property type="match status" value="1"/>
</dbReference>
<keyword evidence="12" id="KW-1185">Reference proteome</keyword>
<dbReference type="InterPro" id="IPR006563">
    <property type="entry name" value="POX_dom"/>
</dbReference>
<reference evidence="11" key="1">
    <citation type="submission" date="2023-03" db="EMBL/GenBank/DDBJ databases">
        <authorList>
            <person name="Julca I."/>
        </authorList>
    </citation>
    <scope>NUCLEOTIDE SEQUENCE</scope>
</reference>
<comment type="similarity">
    <text evidence="2">Belongs to the TALE/BELL homeobox family.</text>
</comment>
<dbReference type="PANTHER" id="PTHR11850">
    <property type="entry name" value="HOMEOBOX PROTEIN TRANSCRIPTION FACTORS"/>
    <property type="match status" value="1"/>
</dbReference>
<protein>
    <submittedName>
        <fullName evidence="11">OLC1v1034943C1</fullName>
    </submittedName>
</protein>
<feature type="compositionally biased region" description="Polar residues" evidence="9">
    <location>
        <begin position="180"/>
        <end position="189"/>
    </location>
</feature>